<reference evidence="2 3" key="1">
    <citation type="submission" date="2023-03" db="EMBL/GenBank/DDBJ databases">
        <title>WGS of Gossypium arboreum.</title>
        <authorList>
            <person name="Yu D."/>
        </authorList>
    </citation>
    <scope>NUCLEOTIDE SEQUENCE [LARGE SCALE GENOMIC DNA]</scope>
    <source>
        <tissue evidence="2">Leaf</tissue>
    </source>
</reference>
<dbReference type="Proteomes" id="UP001358586">
    <property type="component" value="Chromosome 13"/>
</dbReference>
<sequence length="106" mass="10987">MDGRGMSYKHLGCAGVVRLGAMVRRRAGSNQHTGVRQQVGPGRAQDGVEGRYRARGEGLTRAEAGAARGNVRVGCAGCACDGADCLVLLLLGVSGLWYFGASGFKC</sequence>
<evidence type="ECO:0000256" key="1">
    <source>
        <dbReference type="SAM" id="MobiDB-lite"/>
    </source>
</evidence>
<name>A0ABR0MEX2_GOSAR</name>
<evidence type="ECO:0000313" key="2">
    <source>
        <dbReference type="EMBL" id="KAK5771645.1"/>
    </source>
</evidence>
<keyword evidence="3" id="KW-1185">Reference proteome</keyword>
<organism evidence="2 3">
    <name type="scientific">Gossypium arboreum</name>
    <name type="common">Tree cotton</name>
    <name type="synonym">Gossypium nanking</name>
    <dbReference type="NCBI Taxonomy" id="29729"/>
    <lineage>
        <taxon>Eukaryota</taxon>
        <taxon>Viridiplantae</taxon>
        <taxon>Streptophyta</taxon>
        <taxon>Embryophyta</taxon>
        <taxon>Tracheophyta</taxon>
        <taxon>Spermatophyta</taxon>
        <taxon>Magnoliopsida</taxon>
        <taxon>eudicotyledons</taxon>
        <taxon>Gunneridae</taxon>
        <taxon>Pentapetalae</taxon>
        <taxon>rosids</taxon>
        <taxon>malvids</taxon>
        <taxon>Malvales</taxon>
        <taxon>Malvaceae</taxon>
        <taxon>Malvoideae</taxon>
        <taxon>Gossypium</taxon>
    </lineage>
</organism>
<dbReference type="EMBL" id="JARKNE010000013">
    <property type="protein sequence ID" value="KAK5771645.1"/>
    <property type="molecule type" value="Genomic_DNA"/>
</dbReference>
<comment type="caution">
    <text evidence="2">The sequence shown here is derived from an EMBL/GenBank/DDBJ whole genome shotgun (WGS) entry which is preliminary data.</text>
</comment>
<feature type="region of interest" description="Disordered" evidence="1">
    <location>
        <begin position="28"/>
        <end position="50"/>
    </location>
</feature>
<proteinExistence type="predicted"/>
<evidence type="ECO:0000313" key="3">
    <source>
        <dbReference type="Proteomes" id="UP001358586"/>
    </source>
</evidence>
<gene>
    <name evidence="2" type="ORF">PVK06_047873</name>
</gene>
<protein>
    <submittedName>
        <fullName evidence="2">Uncharacterized protein</fullName>
    </submittedName>
</protein>
<accession>A0ABR0MEX2</accession>